<organism evidence="2 3">
    <name type="scientific">Dactylosporangium fulvum</name>
    <dbReference type="NCBI Taxonomy" id="53359"/>
    <lineage>
        <taxon>Bacteria</taxon>
        <taxon>Bacillati</taxon>
        <taxon>Actinomycetota</taxon>
        <taxon>Actinomycetes</taxon>
        <taxon>Micromonosporales</taxon>
        <taxon>Micromonosporaceae</taxon>
        <taxon>Dactylosporangium</taxon>
    </lineage>
</organism>
<evidence type="ECO:0000313" key="2">
    <source>
        <dbReference type="EMBL" id="UWP86307.1"/>
    </source>
</evidence>
<evidence type="ECO:0000313" key="3">
    <source>
        <dbReference type="Proteomes" id="UP001059617"/>
    </source>
</evidence>
<name>A0ABY5W9R4_9ACTN</name>
<dbReference type="Proteomes" id="UP001059617">
    <property type="component" value="Chromosome"/>
</dbReference>
<reference evidence="2" key="1">
    <citation type="submission" date="2021-04" db="EMBL/GenBank/DDBJ databases">
        <authorList>
            <person name="Hartkoorn R.C."/>
            <person name="Beaudoing E."/>
            <person name="Hot D."/>
        </authorList>
    </citation>
    <scope>NUCLEOTIDE SEQUENCE</scope>
    <source>
        <strain evidence="2">NRRL B-16292</strain>
    </source>
</reference>
<keyword evidence="3" id="KW-1185">Reference proteome</keyword>
<reference evidence="2" key="2">
    <citation type="submission" date="2022-09" db="EMBL/GenBank/DDBJ databases">
        <title>Biosynthetic gene clusters of Dactylosporangioum fulvum.</title>
        <authorList>
            <person name="Caradec T."/>
        </authorList>
    </citation>
    <scope>NUCLEOTIDE SEQUENCE</scope>
    <source>
        <strain evidence="2">NRRL B-16292</strain>
    </source>
</reference>
<dbReference type="SUPFAM" id="SSF52266">
    <property type="entry name" value="SGNH hydrolase"/>
    <property type="match status" value="1"/>
</dbReference>
<accession>A0ABY5W9R4</accession>
<sequence length="52" mass="5496">MHPLEPLGEQPLPPRLARVEWVEGVVPENSAAPFHPNAAGEQGMAGAVTARL</sequence>
<dbReference type="EMBL" id="CP073720">
    <property type="protein sequence ID" value="UWP86307.1"/>
    <property type="molecule type" value="Genomic_DNA"/>
</dbReference>
<evidence type="ECO:0000256" key="1">
    <source>
        <dbReference type="SAM" id="MobiDB-lite"/>
    </source>
</evidence>
<feature type="region of interest" description="Disordered" evidence="1">
    <location>
        <begin position="30"/>
        <end position="52"/>
    </location>
</feature>
<proteinExistence type="predicted"/>
<protein>
    <submittedName>
        <fullName evidence="2">Uncharacterized protein</fullName>
    </submittedName>
</protein>
<dbReference type="RefSeq" id="WP_259865445.1">
    <property type="nucleotide sequence ID" value="NZ_BAAAST010000126.1"/>
</dbReference>
<gene>
    <name evidence="2" type="ORF">Dfulv_19535</name>
</gene>